<name>A0A0M0JMN9_9EUKA</name>
<dbReference type="OrthoDB" id="3598281at2759"/>
<dbReference type="CDD" id="cd00882">
    <property type="entry name" value="Ras_like_GTPase"/>
    <property type="match status" value="1"/>
</dbReference>
<dbReference type="InterPro" id="IPR027417">
    <property type="entry name" value="P-loop_NTPase"/>
</dbReference>
<protein>
    <submittedName>
        <fullName evidence="5">Tat pathway signal sequence</fullName>
    </submittedName>
</protein>
<dbReference type="Pfam" id="PF00350">
    <property type="entry name" value="Dynamin_N"/>
    <property type="match status" value="1"/>
</dbReference>
<dbReference type="EMBL" id="JWZX01002656">
    <property type="protein sequence ID" value="KOO27846.1"/>
    <property type="molecule type" value="Genomic_DNA"/>
</dbReference>
<feature type="domain" description="Dynamin N-terminal" evidence="3">
    <location>
        <begin position="395"/>
        <end position="671"/>
    </location>
</feature>
<evidence type="ECO:0000259" key="3">
    <source>
        <dbReference type="Pfam" id="PF00350"/>
    </source>
</evidence>
<evidence type="ECO:0000259" key="4">
    <source>
        <dbReference type="Pfam" id="PF24564"/>
    </source>
</evidence>
<keyword evidence="1" id="KW-0175">Coiled coil</keyword>
<sequence>MELDMAKAAAAAAEAAGVPSATIECAREAIGMAALAQTERREQAAVALRRATEAAHLCSDLLLVDADLVWAAVEAAEAAGVVGTDVVNARSLASQATGKQKKRAEALKALQLATDGDYHKINVEAAAKACEAAREAYVAETDLNKAKLILECARGTQKDRDECAQALRIAVDVEPLAMDVLAAKTKAAEAANKHVPLGEVERAQELITVAELKQGAKAQAEERLAAQMALDVLDVDVPSAKAEVAEAEAANASRSLIERAGVDKARLADAGRRLSEIAKAQVEATTDALAGVSNCRPASKRPRAEELSDDSDDDSLPSGSQNVPPPTPPVPERDLSSAGRALTAPEQYINECRGLLGSLRSMILDEPLLGTEQRRGAWVSRAEMIMDKGFKNTVIGVLGGTGVGKSSLLNALLDEASVLPTSGSQGCTAAPIELRFNSALQQTTEGLSGLHVYTARVEFISQDDWDKELPRLVADICSNEDSFHGKPRSDEGKEAWQKLEHVYGSGLLHQFELKTPMADVLQALSADRVLRTILAPTKGEHCSVKEWGKGVPNDAAEAASLVSGRLDRAQLARKREWASEFRQSLEPFVYRDAGSGGPGGRQKWPLVKRVVLQGPWPALRSGACFVDLPGVHDSNIARAKVAANYLPRCTSIWIVAPISRAVDNKQAKDLLGEQFKRQLLMDGQYGAVSFICTQTDDCSPSEIVRDHADLAAQVPMRLETMQAKLKESERARAEVEELDSAEAARKETLGALQLAKEEAQARLKVAKKLHKKALGAWEAKVAAGGAPVTAQLIVEPGGTVRLATGTDAALAKAEALHLQHARDEASDACEVEAKQHQAWVLWKSKQMMHWRRQQSAVLADLKPLCALVRNEFARSRIQEDFRAGLEELTHVDEEEREEGTSSSSAPLPKPLPDDHKIDVHCVSANDYLKLMGIKQTSDGEAATFKEVADTNIPALRVAIERTCRGQRELDVRSIVRETSDLIDEVQLALGTAGEPMTSDHRGDCDEVLSQALERLRSVWATHCGTLDDGMKREVNTCLEPKFKRGAESGKQQALSIVQSWGSGLKRTNGGAGGGALEWGTYAATAKRDGVYKSASAGEIDWNQDLADPIQKALMVGWEATMNTKTNELLHTCCVAVKHEAATANDTIKMELACLGIPQDALARMWLAAGRAIETTITDDMRAVAEHATQRQREISRTLQPQIRQKMLPGYAAACAVSKGAGRFPRMKSAVNSHAETALDGIFTETTGGMLLQIADLIDVLRGQVAALCDKVAGILRRIYSAYWEREEGAATISADVRAARDLAALTTAPMRTKLDEAMARAGIRIE</sequence>
<dbReference type="PANTHER" id="PTHR36681:SF3">
    <property type="entry name" value="NUCLEAR GTPASE, GERMINAL CENTER-ASSOCIATED, TANDEM DUPLICATE 3"/>
    <property type="match status" value="1"/>
</dbReference>
<dbReference type="PANTHER" id="PTHR36681">
    <property type="entry name" value="NUCLEAR GTPASE, GERMINAL CENTER-ASSOCIATED, TANDEM DUPLICATE 3"/>
    <property type="match status" value="1"/>
</dbReference>
<dbReference type="InterPro" id="IPR056024">
    <property type="entry name" value="DUF7605"/>
</dbReference>
<comment type="caution">
    <text evidence="5">The sequence shown here is derived from an EMBL/GenBank/DDBJ whole genome shotgun (WGS) entry which is preliminary data.</text>
</comment>
<gene>
    <name evidence="5" type="ORF">Ctob_011359</name>
</gene>
<evidence type="ECO:0000313" key="5">
    <source>
        <dbReference type="EMBL" id="KOO27846.1"/>
    </source>
</evidence>
<feature type="region of interest" description="Disordered" evidence="2">
    <location>
        <begin position="293"/>
        <end position="337"/>
    </location>
</feature>
<proteinExistence type="predicted"/>
<evidence type="ECO:0000313" key="6">
    <source>
        <dbReference type="Proteomes" id="UP000037460"/>
    </source>
</evidence>
<evidence type="ECO:0000256" key="2">
    <source>
        <dbReference type="SAM" id="MobiDB-lite"/>
    </source>
</evidence>
<accession>A0A0M0JMN9</accession>
<evidence type="ECO:0000256" key="1">
    <source>
        <dbReference type="SAM" id="Coils"/>
    </source>
</evidence>
<dbReference type="InterPro" id="IPR045063">
    <property type="entry name" value="Dynamin_N"/>
</dbReference>
<feature type="domain" description="DUF7605" evidence="4">
    <location>
        <begin position="1076"/>
        <end position="1234"/>
    </location>
</feature>
<reference evidence="6" key="1">
    <citation type="journal article" date="2015" name="PLoS Genet.">
        <title>Genome Sequence and Transcriptome Analyses of Chrysochromulina tobin: Metabolic Tools for Enhanced Algal Fitness in the Prominent Order Prymnesiales (Haptophyceae).</title>
        <authorList>
            <person name="Hovde B.T."/>
            <person name="Deodato C.R."/>
            <person name="Hunsperger H.M."/>
            <person name="Ryken S.A."/>
            <person name="Yost W."/>
            <person name="Jha R.K."/>
            <person name="Patterson J."/>
            <person name="Monnat R.J. Jr."/>
            <person name="Barlow S.B."/>
            <person name="Starkenburg S.R."/>
            <person name="Cattolico R.A."/>
        </authorList>
    </citation>
    <scope>NUCLEOTIDE SEQUENCE</scope>
    <source>
        <strain evidence="6">CCMP291</strain>
    </source>
</reference>
<dbReference type="Gene3D" id="3.40.50.300">
    <property type="entry name" value="P-loop containing nucleotide triphosphate hydrolases"/>
    <property type="match status" value="1"/>
</dbReference>
<feature type="coiled-coil region" evidence="1">
    <location>
        <begin position="718"/>
        <end position="769"/>
    </location>
</feature>
<dbReference type="Proteomes" id="UP000037460">
    <property type="component" value="Unassembled WGS sequence"/>
</dbReference>
<organism evidence="5 6">
    <name type="scientific">Chrysochromulina tobinii</name>
    <dbReference type="NCBI Taxonomy" id="1460289"/>
    <lineage>
        <taxon>Eukaryota</taxon>
        <taxon>Haptista</taxon>
        <taxon>Haptophyta</taxon>
        <taxon>Prymnesiophyceae</taxon>
        <taxon>Prymnesiales</taxon>
        <taxon>Chrysochromulinaceae</taxon>
        <taxon>Chrysochromulina</taxon>
    </lineage>
</organism>
<dbReference type="Pfam" id="PF24564">
    <property type="entry name" value="DUF7605"/>
    <property type="match status" value="1"/>
</dbReference>
<keyword evidence="6" id="KW-1185">Reference proteome</keyword>
<feature type="region of interest" description="Disordered" evidence="2">
    <location>
        <begin position="888"/>
        <end position="914"/>
    </location>
</feature>
<dbReference type="SUPFAM" id="SSF52540">
    <property type="entry name" value="P-loop containing nucleoside triphosphate hydrolases"/>
    <property type="match status" value="1"/>
</dbReference>